<gene>
    <name evidence="2" type="ORF">EYC80_009600</name>
</gene>
<protein>
    <submittedName>
        <fullName evidence="2">Uncharacterized protein</fullName>
    </submittedName>
</protein>
<evidence type="ECO:0000256" key="1">
    <source>
        <dbReference type="SAM" id="MobiDB-lite"/>
    </source>
</evidence>
<feature type="compositionally biased region" description="Acidic residues" evidence="1">
    <location>
        <begin position="342"/>
        <end position="364"/>
    </location>
</feature>
<evidence type="ECO:0000313" key="3">
    <source>
        <dbReference type="Proteomes" id="UP000326757"/>
    </source>
</evidence>
<organism evidence="2 3">
    <name type="scientific">Monilinia laxa</name>
    <name type="common">Brown rot fungus</name>
    <name type="synonym">Sclerotinia laxa</name>
    <dbReference type="NCBI Taxonomy" id="61186"/>
    <lineage>
        <taxon>Eukaryota</taxon>
        <taxon>Fungi</taxon>
        <taxon>Dikarya</taxon>
        <taxon>Ascomycota</taxon>
        <taxon>Pezizomycotina</taxon>
        <taxon>Leotiomycetes</taxon>
        <taxon>Helotiales</taxon>
        <taxon>Sclerotiniaceae</taxon>
        <taxon>Monilinia</taxon>
    </lineage>
</organism>
<name>A0A5N6JYB8_MONLA</name>
<dbReference type="AlphaFoldDB" id="A0A5N6JYB8"/>
<sequence>MLSSPSSFSTALDSLSSASPSFLTALDSQSSPSSASSMADGSNHRGGSLEHPQYCQAGQVSREIEDHVRIYFDELLYNHALTLLSDVLNSGLSHSNATSKAACIPTPKFLQLASTLLVHPISTTRAKNENVEVASRSIALLQSTLTQIGPQNSNLKQAFSFEADRYNRRRSYDRDSGSNSDDDDIRGVVSQNGLWRCAKDFWQIVGWSFNCSVRYPKRWRYWKVLLEYLLDVLDADWQEREAMDDAVFKGKVDRNQGAKELSPGYDSLRDSLLVQYLGGSSHNRSGNAVRRIVKAAFADGSLQSVKAYPEVFENETKDLKKDVSQKRKWDDSKNTKEMGFGDYDEEEDEEDIASESSDSPEESFQESAKKGSTRYSSTIGDPDSIRLRQRVISMLSRVSVFLPQKFMPVVDLYSLLAEFTAALPIASFSLLLNISQTSPLPSEVLISLMQLLCCRYLPRSTPLPHEIENSTNDSITQSILEICYLPWCPMTSSFDDNAKYSILVENLFRLFLTGCEASHTPNLDDALEKGISAREKMCKTDGRRRVDAATKKEEEIAKVFLDASSRRLRSLVNWIGVSGA</sequence>
<dbReference type="EMBL" id="VIGI01000011">
    <property type="protein sequence ID" value="KAB8294159.1"/>
    <property type="molecule type" value="Genomic_DNA"/>
</dbReference>
<feature type="region of interest" description="Disordered" evidence="1">
    <location>
        <begin position="27"/>
        <end position="51"/>
    </location>
</feature>
<evidence type="ECO:0000313" key="2">
    <source>
        <dbReference type="EMBL" id="KAB8294159.1"/>
    </source>
</evidence>
<proteinExistence type="predicted"/>
<feature type="region of interest" description="Disordered" evidence="1">
    <location>
        <begin position="323"/>
        <end position="381"/>
    </location>
</feature>
<feature type="compositionally biased region" description="Basic and acidic residues" evidence="1">
    <location>
        <begin position="323"/>
        <end position="336"/>
    </location>
</feature>
<dbReference type="Proteomes" id="UP000326757">
    <property type="component" value="Unassembled WGS sequence"/>
</dbReference>
<reference evidence="2 3" key="1">
    <citation type="submission" date="2019-06" db="EMBL/GenBank/DDBJ databases">
        <title>Genome Sequence of the Brown Rot Fungal Pathogen Monilinia laxa.</title>
        <authorList>
            <person name="De Miccolis Angelini R.M."/>
            <person name="Landi L."/>
            <person name="Abate D."/>
            <person name="Pollastro S."/>
            <person name="Romanazzi G."/>
            <person name="Faretra F."/>
        </authorList>
    </citation>
    <scope>NUCLEOTIDE SEQUENCE [LARGE SCALE GENOMIC DNA]</scope>
    <source>
        <strain evidence="2 3">Mlax316</strain>
    </source>
</reference>
<comment type="caution">
    <text evidence="2">The sequence shown here is derived from an EMBL/GenBank/DDBJ whole genome shotgun (WGS) entry which is preliminary data.</text>
</comment>
<dbReference type="OrthoDB" id="5411773at2759"/>
<accession>A0A5N6JYB8</accession>
<feature type="compositionally biased region" description="Low complexity" evidence="1">
    <location>
        <begin position="27"/>
        <end position="37"/>
    </location>
</feature>
<keyword evidence="3" id="KW-1185">Reference proteome</keyword>